<keyword evidence="4 6" id="KW-0067">ATP-binding</keyword>
<evidence type="ECO:0000256" key="4">
    <source>
        <dbReference type="ARBA" id="ARBA00022840"/>
    </source>
</evidence>
<dbReference type="InterPro" id="IPR027417">
    <property type="entry name" value="P-loop_NTPase"/>
</dbReference>
<dbReference type="InterPro" id="IPR003439">
    <property type="entry name" value="ABC_transporter-like_ATP-bd"/>
</dbReference>
<evidence type="ECO:0000313" key="6">
    <source>
        <dbReference type="EMBL" id="QDU84299.1"/>
    </source>
</evidence>
<dbReference type="GO" id="GO:0016020">
    <property type="term" value="C:membrane"/>
    <property type="evidence" value="ECO:0007669"/>
    <property type="project" value="InterPro"/>
</dbReference>
<dbReference type="EMBL" id="CP036290">
    <property type="protein sequence ID" value="QDU84299.1"/>
    <property type="molecule type" value="Genomic_DNA"/>
</dbReference>
<evidence type="ECO:0000256" key="3">
    <source>
        <dbReference type="ARBA" id="ARBA00022741"/>
    </source>
</evidence>
<dbReference type="CDD" id="cd03220">
    <property type="entry name" value="ABC_KpsT_Wzt"/>
    <property type="match status" value="1"/>
</dbReference>
<dbReference type="AlphaFoldDB" id="A0A518CYJ1"/>
<dbReference type="InterPro" id="IPR029439">
    <property type="entry name" value="Wzt_C"/>
</dbReference>
<dbReference type="SUPFAM" id="SSF52540">
    <property type="entry name" value="P-loop containing nucleoside triphosphate hydrolases"/>
    <property type="match status" value="1"/>
</dbReference>
<keyword evidence="3" id="KW-0547">Nucleotide-binding</keyword>
<dbReference type="PANTHER" id="PTHR46743">
    <property type="entry name" value="TEICHOIC ACIDS EXPORT ATP-BINDING PROTEIN TAGH"/>
    <property type="match status" value="1"/>
</dbReference>
<dbReference type="InterPro" id="IPR050683">
    <property type="entry name" value="Bact_Polysacc_Export_ATP-bd"/>
</dbReference>
<dbReference type="Gene3D" id="3.40.50.300">
    <property type="entry name" value="P-loop containing nucleotide triphosphate hydrolases"/>
    <property type="match status" value="1"/>
</dbReference>
<accession>A0A518CYJ1</accession>
<evidence type="ECO:0000256" key="2">
    <source>
        <dbReference type="ARBA" id="ARBA00022448"/>
    </source>
</evidence>
<protein>
    <submittedName>
        <fullName evidence="6">Teichoic acids export ATP-binding protein TagH</fullName>
    </submittedName>
</protein>
<dbReference type="RefSeq" id="WP_145185590.1">
    <property type="nucleotide sequence ID" value="NZ_CP036290.1"/>
</dbReference>
<name>A0A518CYJ1_9BACT</name>
<dbReference type="CDD" id="cd10147">
    <property type="entry name" value="Wzt_C-like"/>
    <property type="match status" value="1"/>
</dbReference>
<evidence type="ECO:0000259" key="5">
    <source>
        <dbReference type="PROSITE" id="PS50893"/>
    </source>
</evidence>
<dbReference type="Pfam" id="PF00005">
    <property type="entry name" value="ABC_tran"/>
    <property type="match status" value="1"/>
</dbReference>
<proteinExistence type="inferred from homology"/>
<dbReference type="InterPro" id="IPR015860">
    <property type="entry name" value="ABC_transpr_TagH-like"/>
</dbReference>
<dbReference type="GO" id="GO:0016887">
    <property type="term" value="F:ATP hydrolysis activity"/>
    <property type="evidence" value="ECO:0007669"/>
    <property type="project" value="InterPro"/>
</dbReference>
<gene>
    <name evidence="6" type="primary">tagH</name>
    <name evidence="6" type="ORF">Pla163_14060</name>
</gene>
<dbReference type="PROSITE" id="PS50893">
    <property type="entry name" value="ABC_TRANSPORTER_2"/>
    <property type="match status" value="1"/>
</dbReference>
<dbReference type="GO" id="GO:0005524">
    <property type="term" value="F:ATP binding"/>
    <property type="evidence" value="ECO:0007669"/>
    <property type="project" value="UniProtKB-KW"/>
</dbReference>
<sequence length="418" mass="47212">MAPKYSIEVEGLGKAFRAYKRPLDRVLESLTLGKWKRHREFWALKNVDFKLKPGSSLGLVGANGAGKSTLLKVLAGITPPTQGHYRINGSVASLLELGAGFHLDFTGRMNIVSNGVMMGFSRREMDRRMDEIIEFAELGEYIDQPVRTYSSGMGLRLAFAIACAVDPDVLIVDEVFAVGDMYFQKKCVDKIYSFKQRGKTILFCSHSLYDIRQLCDDAIWMRDGIPAAIGDSVFVTNEYTAFQRDHIADAQGDITSEVPMVVRSGLDPSMMPRILDARLYRLGTDEECYQFTTGDDLELRIWWRNPDPDQTPVSVGTAFFRQDMTITAGMGTHFSNFPLKEREGCLVLRIPDIQMLSGQYVVPVILFDEGGVHRYEEFALSDHVVVRTETREVGMFRMQHEWEVVQRPTPSQSLTEES</sequence>
<evidence type="ECO:0000313" key="7">
    <source>
        <dbReference type="Proteomes" id="UP000319342"/>
    </source>
</evidence>
<dbReference type="OrthoDB" id="9778870at2"/>
<feature type="domain" description="ABC transporter" evidence="5">
    <location>
        <begin position="27"/>
        <end position="248"/>
    </location>
</feature>
<dbReference type="InterPro" id="IPR003593">
    <property type="entry name" value="AAA+_ATPase"/>
</dbReference>
<evidence type="ECO:0000256" key="1">
    <source>
        <dbReference type="ARBA" id="ARBA00005417"/>
    </source>
</evidence>
<dbReference type="PANTHER" id="PTHR46743:SF2">
    <property type="entry name" value="TEICHOIC ACIDS EXPORT ATP-BINDING PROTEIN TAGH"/>
    <property type="match status" value="1"/>
</dbReference>
<keyword evidence="7" id="KW-1185">Reference proteome</keyword>
<dbReference type="GO" id="GO:0140359">
    <property type="term" value="F:ABC-type transporter activity"/>
    <property type="evidence" value="ECO:0007669"/>
    <property type="project" value="InterPro"/>
</dbReference>
<dbReference type="SMART" id="SM00382">
    <property type="entry name" value="AAA"/>
    <property type="match status" value="1"/>
</dbReference>
<comment type="similarity">
    <text evidence="1">Belongs to the ABC transporter superfamily.</text>
</comment>
<dbReference type="Proteomes" id="UP000319342">
    <property type="component" value="Chromosome"/>
</dbReference>
<organism evidence="6 7">
    <name type="scientific">Rohdeia mirabilis</name>
    <dbReference type="NCBI Taxonomy" id="2528008"/>
    <lineage>
        <taxon>Bacteria</taxon>
        <taxon>Pseudomonadati</taxon>
        <taxon>Planctomycetota</taxon>
        <taxon>Planctomycetia</taxon>
        <taxon>Planctomycetia incertae sedis</taxon>
        <taxon>Rohdeia</taxon>
    </lineage>
</organism>
<reference evidence="6 7" key="1">
    <citation type="submission" date="2019-02" db="EMBL/GenBank/DDBJ databases">
        <title>Deep-cultivation of Planctomycetes and their phenomic and genomic characterization uncovers novel biology.</title>
        <authorList>
            <person name="Wiegand S."/>
            <person name="Jogler M."/>
            <person name="Boedeker C."/>
            <person name="Pinto D."/>
            <person name="Vollmers J."/>
            <person name="Rivas-Marin E."/>
            <person name="Kohn T."/>
            <person name="Peeters S.H."/>
            <person name="Heuer A."/>
            <person name="Rast P."/>
            <person name="Oberbeckmann S."/>
            <person name="Bunk B."/>
            <person name="Jeske O."/>
            <person name="Meyerdierks A."/>
            <person name="Storesund J.E."/>
            <person name="Kallscheuer N."/>
            <person name="Luecker S."/>
            <person name="Lage O.M."/>
            <person name="Pohl T."/>
            <person name="Merkel B.J."/>
            <person name="Hornburger P."/>
            <person name="Mueller R.-W."/>
            <person name="Bruemmer F."/>
            <person name="Labrenz M."/>
            <person name="Spormann A.M."/>
            <person name="Op den Camp H."/>
            <person name="Overmann J."/>
            <person name="Amann R."/>
            <person name="Jetten M.S.M."/>
            <person name="Mascher T."/>
            <person name="Medema M.H."/>
            <person name="Devos D.P."/>
            <person name="Kaster A.-K."/>
            <person name="Ovreas L."/>
            <person name="Rohde M."/>
            <person name="Galperin M.Y."/>
            <person name="Jogler C."/>
        </authorList>
    </citation>
    <scope>NUCLEOTIDE SEQUENCE [LARGE SCALE GENOMIC DNA]</scope>
    <source>
        <strain evidence="6 7">Pla163</strain>
    </source>
</reference>
<keyword evidence="2" id="KW-0813">Transport</keyword>